<name>A0A8T0DZF1_ARGBR</name>
<dbReference type="AlphaFoldDB" id="A0A8T0DZF1"/>
<feature type="region of interest" description="Disordered" evidence="1">
    <location>
        <begin position="1"/>
        <end position="55"/>
    </location>
</feature>
<reference evidence="2" key="2">
    <citation type="submission" date="2020-06" db="EMBL/GenBank/DDBJ databases">
        <authorList>
            <person name="Sheffer M."/>
        </authorList>
    </citation>
    <scope>NUCLEOTIDE SEQUENCE</scope>
</reference>
<comment type="caution">
    <text evidence="2">The sequence shown here is derived from an EMBL/GenBank/DDBJ whole genome shotgun (WGS) entry which is preliminary data.</text>
</comment>
<dbReference type="Proteomes" id="UP000807504">
    <property type="component" value="Unassembled WGS sequence"/>
</dbReference>
<reference evidence="2" key="1">
    <citation type="journal article" date="2020" name="bioRxiv">
        <title>Chromosome-level reference genome of the European wasp spider Argiope bruennichi: a resource for studies on range expansion and evolutionary adaptation.</title>
        <authorList>
            <person name="Sheffer M.M."/>
            <person name="Hoppe A."/>
            <person name="Krehenwinkel H."/>
            <person name="Uhl G."/>
            <person name="Kuss A.W."/>
            <person name="Jensen L."/>
            <person name="Jensen C."/>
            <person name="Gillespie R.G."/>
            <person name="Hoff K.J."/>
            <person name="Prost S."/>
        </authorList>
    </citation>
    <scope>NUCLEOTIDE SEQUENCE</scope>
</reference>
<evidence type="ECO:0000313" key="3">
    <source>
        <dbReference type="Proteomes" id="UP000807504"/>
    </source>
</evidence>
<keyword evidence="3" id="KW-1185">Reference proteome</keyword>
<dbReference type="EMBL" id="JABXBU010002231">
    <property type="protein sequence ID" value="KAF8763852.1"/>
    <property type="molecule type" value="Genomic_DNA"/>
</dbReference>
<proteinExistence type="predicted"/>
<accession>A0A8T0DZF1</accession>
<protein>
    <submittedName>
        <fullName evidence="2">Uncharacterized protein</fullName>
    </submittedName>
</protein>
<evidence type="ECO:0000256" key="1">
    <source>
        <dbReference type="SAM" id="MobiDB-lite"/>
    </source>
</evidence>
<sequence>MTSALFFSTEARGGGGGRGGSRGRSRGHYRNYMRGGRRSRVRPTNPPKPTDNILHMERAGPANDLTGLRQWMYADATSGIEKVRNKKRGRRLVSALIVTIEMGVVGKDTFELLQHILHKEKAPLERSNSNGRRQFRLKLDSSPLSKCLEGA</sequence>
<gene>
    <name evidence="2" type="ORF">HNY73_021987</name>
</gene>
<feature type="compositionally biased region" description="Basic residues" evidence="1">
    <location>
        <begin position="21"/>
        <end position="41"/>
    </location>
</feature>
<organism evidence="2 3">
    <name type="scientific">Argiope bruennichi</name>
    <name type="common">Wasp spider</name>
    <name type="synonym">Aranea bruennichi</name>
    <dbReference type="NCBI Taxonomy" id="94029"/>
    <lineage>
        <taxon>Eukaryota</taxon>
        <taxon>Metazoa</taxon>
        <taxon>Ecdysozoa</taxon>
        <taxon>Arthropoda</taxon>
        <taxon>Chelicerata</taxon>
        <taxon>Arachnida</taxon>
        <taxon>Araneae</taxon>
        <taxon>Araneomorphae</taxon>
        <taxon>Entelegynae</taxon>
        <taxon>Araneoidea</taxon>
        <taxon>Araneidae</taxon>
        <taxon>Argiope</taxon>
    </lineage>
</organism>
<evidence type="ECO:0000313" key="2">
    <source>
        <dbReference type="EMBL" id="KAF8763852.1"/>
    </source>
</evidence>